<dbReference type="EMBL" id="CAJNOH010000065">
    <property type="protein sequence ID" value="CAF0830492.1"/>
    <property type="molecule type" value="Genomic_DNA"/>
</dbReference>
<evidence type="ECO:0000256" key="7">
    <source>
        <dbReference type="PROSITE-ProRule" id="PRU00946"/>
    </source>
</evidence>
<evidence type="ECO:0000313" key="10">
    <source>
        <dbReference type="EMBL" id="CAF1411843.1"/>
    </source>
</evidence>
<evidence type="ECO:0000256" key="2">
    <source>
        <dbReference type="ARBA" id="ARBA00021134"/>
    </source>
</evidence>
<accession>A0A813V054</accession>
<gene>
    <name evidence="10" type="ORF">JXQ802_LOCUS35319</name>
    <name evidence="9" type="ORF">PYM288_LOCUS6058</name>
</gene>
<dbReference type="Gene3D" id="3.40.50.12760">
    <property type="match status" value="1"/>
</dbReference>
<dbReference type="GO" id="GO:0004483">
    <property type="term" value="F:methyltransferase cap1 activity"/>
    <property type="evidence" value="ECO:0007669"/>
    <property type="project" value="TreeGrafter"/>
</dbReference>
<dbReference type="Proteomes" id="UP000663870">
    <property type="component" value="Unassembled WGS sequence"/>
</dbReference>
<dbReference type="InterPro" id="IPR002877">
    <property type="entry name" value="RNA_MeTrfase_FtsJ_dom"/>
</dbReference>
<sequence length="687" mass="81225">MNEDKRPIEDSITTRKRQYEYEYEHSNIVKRREIENNRSMLQSLEHTNIRFDFVENNSIENDDISSLLENLITIKQQLNDVKSLLSDKDIIDWNRHTAYMNTASTIVPYLREKLNIEIGTQAWAKMYEILVNFNLINCINNQKLITLHLCEAPGAFISALNHFLVTHEETQNIEWQWFAQTLNPYYEHDESTVAMLIDDDRLIYHTIDENHWDFGIDNSGNIMNQENINHYISRFQSMEICLITADGSFDVQNNPGEQERLVYPLIKTEIYIALSCLITHGNFILKLFTIFEQETIDLIYLLYQTFRQISMFKPQTSKKGNSEVYVICIDFNRDKFTNSFSDNLQLNFQSYSLSFIKQLIQCSHLFQFNQINTIKCNLNYFHKRTRKFNKKLNKIKNHILNKFLDQCQIRQLLSNDRHLLKINLESQYIHSYNNRITRTGTFNNQHQIDKDIIQNQIQNGFFCLICSNKKINDLCHTCQTLSQIMIDQYLSISHIYIGELIANKEIIIDCIFGKKTENIRNSCFCNRYLLELCNKININTILLNENLIDLQSIRNSSSIEISNEQFEKLQQFARNYQINLQSQKGIYYVQSTPILTRLQASVIYVLTRTFEKTSVYVIPSSSSYLLFIFEIYQKSINHEYEIIEQEILSSKNLTLLQFVHTYQLLDQHFAFSLIQANNICLQLKYIK</sequence>
<feature type="binding site" evidence="7">
    <location>
        <position position="246"/>
    </location>
    <ligand>
        <name>S-adenosyl-L-methionine</name>
        <dbReference type="ChEBI" id="CHEBI:59789"/>
    </ligand>
</feature>
<feature type="active site" description="Proton acceptor" evidence="7">
    <location>
        <position position="286"/>
    </location>
</feature>
<dbReference type="EC" id="2.1.1.296" evidence="1"/>
<organism evidence="9 11">
    <name type="scientific">Rotaria sordida</name>
    <dbReference type="NCBI Taxonomy" id="392033"/>
    <lineage>
        <taxon>Eukaryota</taxon>
        <taxon>Metazoa</taxon>
        <taxon>Spiralia</taxon>
        <taxon>Gnathifera</taxon>
        <taxon>Rotifera</taxon>
        <taxon>Eurotatoria</taxon>
        <taxon>Bdelloidea</taxon>
        <taxon>Philodinida</taxon>
        <taxon>Philodinidae</taxon>
        <taxon>Rotaria</taxon>
    </lineage>
</organism>
<dbReference type="GO" id="GO:0005737">
    <property type="term" value="C:cytoplasm"/>
    <property type="evidence" value="ECO:0007669"/>
    <property type="project" value="TreeGrafter"/>
</dbReference>
<evidence type="ECO:0000256" key="3">
    <source>
        <dbReference type="ARBA" id="ARBA00022603"/>
    </source>
</evidence>
<evidence type="ECO:0000256" key="6">
    <source>
        <dbReference type="ARBA" id="ARBA00049477"/>
    </source>
</evidence>
<evidence type="ECO:0000256" key="4">
    <source>
        <dbReference type="ARBA" id="ARBA00022679"/>
    </source>
</evidence>
<dbReference type="Proteomes" id="UP000663854">
    <property type="component" value="Unassembled WGS sequence"/>
</dbReference>
<evidence type="ECO:0000259" key="8">
    <source>
        <dbReference type="PROSITE" id="PS51614"/>
    </source>
</evidence>
<dbReference type="SUPFAM" id="SSF53335">
    <property type="entry name" value="S-adenosyl-L-methionine-dependent methyltransferases"/>
    <property type="match status" value="1"/>
</dbReference>
<dbReference type="Pfam" id="PF01728">
    <property type="entry name" value="FtsJ"/>
    <property type="match status" value="1"/>
</dbReference>
<evidence type="ECO:0000256" key="5">
    <source>
        <dbReference type="ARBA" id="ARBA00022691"/>
    </source>
</evidence>
<dbReference type="AlphaFoldDB" id="A0A813V054"/>
<evidence type="ECO:0000256" key="1">
    <source>
        <dbReference type="ARBA" id="ARBA00012770"/>
    </source>
</evidence>
<dbReference type="InterPro" id="IPR050851">
    <property type="entry name" value="mRNA_Cap_2O-Ribose_MeTrfase"/>
</dbReference>
<dbReference type="PANTHER" id="PTHR16121">
    <property type="entry name" value="CAP-SPECIFIC MRNA (NUCLEOSIDE-2'-O-)-METHYLTRANSFERASE 1-RELATED"/>
    <property type="match status" value="1"/>
</dbReference>
<feature type="binding site" evidence="7">
    <location>
        <position position="175"/>
    </location>
    <ligand>
        <name>S-adenosyl-L-methionine</name>
        <dbReference type="ChEBI" id="CHEBI:59789"/>
    </ligand>
</feature>
<keyword evidence="4 7" id="KW-0808">Transferase</keyword>
<dbReference type="InterPro" id="IPR025807">
    <property type="entry name" value="Adrift-typ_MeTrfase"/>
</dbReference>
<dbReference type="InterPro" id="IPR029063">
    <property type="entry name" value="SAM-dependent_MTases_sf"/>
</dbReference>
<feature type="binding site" evidence="7">
    <location>
        <position position="154"/>
    </location>
    <ligand>
        <name>S-adenosyl-L-methionine</name>
        <dbReference type="ChEBI" id="CHEBI:59789"/>
    </ligand>
</feature>
<evidence type="ECO:0000313" key="12">
    <source>
        <dbReference type="Proteomes" id="UP000663870"/>
    </source>
</evidence>
<dbReference type="GO" id="GO:0005634">
    <property type="term" value="C:nucleus"/>
    <property type="evidence" value="ECO:0007669"/>
    <property type="project" value="UniProtKB-ARBA"/>
</dbReference>
<keyword evidence="12" id="KW-1185">Reference proteome</keyword>
<dbReference type="GO" id="GO:0032259">
    <property type="term" value="P:methylation"/>
    <property type="evidence" value="ECO:0007669"/>
    <property type="project" value="UniProtKB-KW"/>
</dbReference>
<comment type="caution">
    <text evidence="9">The sequence shown here is derived from an EMBL/GenBank/DDBJ whole genome shotgun (WGS) entry which is preliminary data.</text>
</comment>
<keyword evidence="5 7" id="KW-0949">S-adenosyl-L-methionine</keyword>
<feature type="domain" description="Adrift-type SAM-dependent 2'-O-MTase" evidence="8">
    <location>
        <begin position="117"/>
        <end position="333"/>
    </location>
</feature>
<comment type="catalytic activity">
    <reaction evidence="6">
        <text>a 5'-end (N(7)-methyl 5'-triphosphoguanosine)-(2'-O-methyl-ribonucleoside)-(ribonucleotide) in mRNA + S-adenosyl-L-methionine = a 5'-end (N(7)-methyl 5'-triphosphoguanosine)-(2'-O-methyl-ribonucleoside)-(2'-O-methyl-ribonucleotide) in mRNA + S-adenosyl-L-homocysteine + H(+)</text>
        <dbReference type="Rhea" id="RHEA:67024"/>
        <dbReference type="Rhea" id="RHEA-COMP:17169"/>
        <dbReference type="Rhea" id="RHEA-COMP:17170"/>
        <dbReference type="ChEBI" id="CHEBI:15378"/>
        <dbReference type="ChEBI" id="CHEBI:57856"/>
        <dbReference type="ChEBI" id="CHEBI:59789"/>
        <dbReference type="ChEBI" id="CHEBI:167612"/>
        <dbReference type="ChEBI" id="CHEBI:167614"/>
        <dbReference type="EC" id="2.1.1.296"/>
    </reaction>
</comment>
<dbReference type="PANTHER" id="PTHR16121:SF2">
    <property type="entry name" value="CAP-SPECIFIC MRNA (NUCLEOSIDE-2'-O-)-METHYLTRANSFERASE 2"/>
    <property type="match status" value="1"/>
</dbReference>
<dbReference type="PROSITE" id="PS51614">
    <property type="entry name" value="SAM_MT_ADRIFT"/>
    <property type="match status" value="1"/>
</dbReference>
<dbReference type="GO" id="GO:0006370">
    <property type="term" value="P:7-methylguanosine mRNA capping"/>
    <property type="evidence" value="ECO:0007669"/>
    <property type="project" value="TreeGrafter"/>
</dbReference>
<proteinExistence type="predicted"/>
<name>A0A813V054_9BILA</name>
<reference evidence="9" key="1">
    <citation type="submission" date="2021-02" db="EMBL/GenBank/DDBJ databases">
        <authorList>
            <person name="Nowell W R."/>
        </authorList>
    </citation>
    <scope>NUCLEOTIDE SEQUENCE</scope>
</reference>
<evidence type="ECO:0000313" key="9">
    <source>
        <dbReference type="EMBL" id="CAF0830492.1"/>
    </source>
</evidence>
<keyword evidence="3 7" id="KW-0489">Methyltransferase</keyword>
<evidence type="ECO:0000313" key="11">
    <source>
        <dbReference type="Proteomes" id="UP000663854"/>
    </source>
</evidence>
<protein>
    <recommendedName>
        <fullName evidence="2">Cap-specific mRNA (nucleoside-2'-O-)-methyltransferase 2</fullName>
        <ecNumber evidence="1">2.1.1.296</ecNumber>
    </recommendedName>
</protein>
<dbReference type="GO" id="GO:0120550">
    <property type="term" value="F:methyltransferase cap2 activity"/>
    <property type="evidence" value="ECO:0007669"/>
    <property type="project" value="UniProtKB-EC"/>
</dbReference>
<dbReference type="EMBL" id="CAJNOL010001735">
    <property type="protein sequence ID" value="CAF1411843.1"/>
    <property type="molecule type" value="Genomic_DNA"/>
</dbReference>